<dbReference type="EMBL" id="JABEZX010000012">
    <property type="protein sequence ID" value="MBA0572492.1"/>
    <property type="molecule type" value="Genomic_DNA"/>
</dbReference>
<evidence type="ECO:0000313" key="2">
    <source>
        <dbReference type="Proteomes" id="UP000593572"/>
    </source>
</evidence>
<organism evidence="1 2">
    <name type="scientific">Gossypium lobatum</name>
    <dbReference type="NCBI Taxonomy" id="34289"/>
    <lineage>
        <taxon>Eukaryota</taxon>
        <taxon>Viridiplantae</taxon>
        <taxon>Streptophyta</taxon>
        <taxon>Embryophyta</taxon>
        <taxon>Tracheophyta</taxon>
        <taxon>Spermatophyta</taxon>
        <taxon>Magnoliopsida</taxon>
        <taxon>eudicotyledons</taxon>
        <taxon>Gunneridae</taxon>
        <taxon>Pentapetalae</taxon>
        <taxon>rosids</taxon>
        <taxon>malvids</taxon>
        <taxon>Malvales</taxon>
        <taxon>Malvaceae</taxon>
        <taxon>Malvoideae</taxon>
        <taxon>Gossypium</taxon>
    </lineage>
</organism>
<dbReference type="Proteomes" id="UP000593572">
    <property type="component" value="Unassembled WGS sequence"/>
</dbReference>
<name>A0A7J8N6M9_9ROSI</name>
<feature type="non-terminal residue" evidence="1">
    <location>
        <position position="69"/>
    </location>
</feature>
<reference evidence="1 2" key="1">
    <citation type="journal article" date="2019" name="Genome Biol. Evol.">
        <title>Insights into the evolution of the New World diploid cottons (Gossypium, subgenus Houzingenia) based on genome sequencing.</title>
        <authorList>
            <person name="Grover C.E."/>
            <person name="Arick M.A. 2nd"/>
            <person name="Thrash A."/>
            <person name="Conover J.L."/>
            <person name="Sanders W.S."/>
            <person name="Peterson D.G."/>
            <person name="Frelichowski J.E."/>
            <person name="Scheffler J.A."/>
            <person name="Scheffler B.E."/>
            <person name="Wendel J.F."/>
        </authorList>
    </citation>
    <scope>NUCLEOTIDE SEQUENCE [LARGE SCALE GENOMIC DNA]</scope>
    <source>
        <strain evidence="1">157</strain>
        <tissue evidence="1">Leaf</tissue>
    </source>
</reference>
<proteinExistence type="predicted"/>
<gene>
    <name evidence="1" type="ORF">Golob_002831</name>
</gene>
<keyword evidence="2" id="KW-1185">Reference proteome</keyword>
<dbReference type="AlphaFoldDB" id="A0A7J8N6M9"/>
<comment type="caution">
    <text evidence="1">The sequence shown here is derived from an EMBL/GenBank/DDBJ whole genome shotgun (WGS) entry which is preliminary data.</text>
</comment>
<protein>
    <submittedName>
        <fullName evidence="1">Uncharacterized protein</fullName>
    </submittedName>
</protein>
<evidence type="ECO:0000313" key="1">
    <source>
        <dbReference type="EMBL" id="MBA0572492.1"/>
    </source>
</evidence>
<accession>A0A7J8N6M9</accession>
<sequence>VDLVPTVEEYTTLLHCLRIQVDKSYSRAANVLTFLKRLMSITGMSEQWSLQDEDVEWKAHWMIPDEILY</sequence>